<dbReference type="Gene3D" id="1.10.1040.30">
    <property type="entry name" value="ISWI, HAND domain"/>
    <property type="match status" value="1"/>
</dbReference>
<evidence type="ECO:0000256" key="1">
    <source>
        <dbReference type="ARBA" id="ARBA00004123"/>
    </source>
</evidence>
<dbReference type="GO" id="GO:0140658">
    <property type="term" value="F:ATP-dependent chromatin remodeler activity"/>
    <property type="evidence" value="ECO:0007669"/>
    <property type="project" value="TreeGrafter"/>
</dbReference>
<dbReference type="PROSITE" id="PS51192">
    <property type="entry name" value="HELICASE_ATP_BIND_1"/>
    <property type="match status" value="1"/>
</dbReference>
<dbReference type="GO" id="GO:0003677">
    <property type="term" value="F:DNA binding"/>
    <property type="evidence" value="ECO:0007669"/>
    <property type="project" value="InterPro"/>
</dbReference>
<dbReference type="GO" id="GO:0042393">
    <property type="term" value="F:histone binding"/>
    <property type="evidence" value="ECO:0007669"/>
    <property type="project" value="TreeGrafter"/>
</dbReference>
<dbReference type="AlphaFoldDB" id="A0A0L0G333"/>
<dbReference type="Gene3D" id="1.10.10.60">
    <property type="entry name" value="Homeodomain-like"/>
    <property type="match status" value="1"/>
</dbReference>
<dbReference type="InterPro" id="IPR000330">
    <property type="entry name" value="SNF2_N"/>
</dbReference>
<dbReference type="Pfam" id="PF09110">
    <property type="entry name" value="HAND"/>
    <property type="match status" value="1"/>
</dbReference>
<keyword evidence="3" id="KW-0378">Hydrolase</keyword>
<evidence type="ECO:0000256" key="4">
    <source>
        <dbReference type="ARBA" id="ARBA00023242"/>
    </source>
</evidence>
<evidence type="ECO:0000256" key="3">
    <source>
        <dbReference type="ARBA" id="ARBA00022801"/>
    </source>
</evidence>
<dbReference type="GO" id="GO:0005634">
    <property type="term" value="C:nucleus"/>
    <property type="evidence" value="ECO:0007669"/>
    <property type="project" value="UniProtKB-SubCell"/>
</dbReference>
<comment type="subcellular location">
    <subcellularLocation>
        <location evidence="1">Nucleus</location>
    </subcellularLocation>
</comment>
<dbReference type="EMBL" id="KQ241914">
    <property type="protein sequence ID" value="KNC82568.1"/>
    <property type="molecule type" value="Genomic_DNA"/>
</dbReference>
<feature type="region of interest" description="Disordered" evidence="5">
    <location>
        <begin position="1"/>
        <end position="44"/>
    </location>
</feature>
<comment type="similarity">
    <text evidence="2">Belongs to the SNF2/RAD54 helicase family. ISWI subfamily.</text>
</comment>
<evidence type="ECO:0000256" key="2">
    <source>
        <dbReference type="ARBA" id="ARBA00009687"/>
    </source>
</evidence>
<dbReference type="GO" id="GO:0000785">
    <property type="term" value="C:chromatin"/>
    <property type="evidence" value="ECO:0007669"/>
    <property type="project" value="TreeGrafter"/>
</dbReference>
<feature type="domain" description="Helicase C-terminal" evidence="7">
    <location>
        <begin position="444"/>
        <end position="595"/>
    </location>
</feature>
<dbReference type="InterPro" id="IPR015194">
    <property type="entry name" value="ISWI_HAND-dom"/>
</dbReference>
<evidence type="ECO:0000313" key="9">
    <source>
        <dbReference type="Proteomes" id="UP000054560"/>
    </source>
</evidence>
<dbReference type="CDD" id="cd18793">
    <property type="entry name" value="SF2_C_SNF"/>
    <property type="match status" value="1"/>
</dbReference>
<dbReference type="SUPFAM" id="SSF52540">
    <property type="entry name" value="P-loop containing nucleoside triphosphate hydrolases"/>
    <property type="match status" value="2"/>
</dbReference>
<keyword evidence="9" id="KW-1185">Reference proteome</keyword>
<proteinExistence type="inferred from homology"/>
<dbReference type="InterPro" id="IPR001650">
    <property type="entry name" value="Helicase_C-like"/>
</dbReference>
<evidence type="ECO:0000256" key="5">
    <source>
        <dbReference type="SAM" id="MobiDB-lite"/>
    </source>
</evidence>
<sequence>MSATDEQPSAAASVNEDNSMQPSPEPSEGSKSPEVAVATSEEEKARRFEALLAKSETFAQYVEQGKDVSHFRKASKNGELINTPSKANVVPGDSRHRRTEAEEDEELLHQKEKEVFIFTESPNYVEGGTMREYQVRGLNWMISLYQNGISGILADEMGLGKTLQTISLLGWLKNFRHVKGPFLVIVPLSTQQNWVNEFARWVPSLDVFCIGGAKEARQQAVKDNMGNGEQGDWDVVICSYEQTIKEKASIRKFKWEYIIIDEAHRIKNEDSLLSKVLREFTSKRRLLITGECMDPFRMVLNFTYAIHSFAMIDIFGQYHSAKQCPNATLHDDTQLHLYKVLKPFLLRRLKADVEKSLLPKIETKVYVGLSEMQLTWYRNILKKDVDLLQSNGAKTGNKVRLMNILMQLRKCSNHPYLFDGAEPGPPYEIYDLQHLVNASGKLMVLDKLMAKLQSQGSRVLIFSQMTRMLDILEDYCIWRKYNHCRLDGSTAHADRQASIDEFNREGSEKFVFLLSTRSGGLGINLATADSVIIYDSDWNPQMDLQAMDRAHRIGQKKQVRVFRMITDQTVEERIVERAEMKLRLDALVIQKGQLSGQKKQLDKDEIFNMIKCGADHVFRMKDSTVSDADIDAILEDSTNRTKDFEAKLKAAGMEQLKQFSLEDAGGSVYDFEGKDYKTLSGSTTSNTRGGAAFFDIGKRETSRVTTYNESEMGRVETAPKVHVARVPKAPKSITTEPHQFYDPRLLELLQKERYNHWREVDYKQVPTGTALDEDWDEQEAECARIQALIDVAEPLTEEEQAEKIKLESSGFSDWGKGDFRTFKTSCARHGRKDYNAIAEDMKVIDPVQIYSAGHQLYLNSDVSLGHVQYECEFCVSICV</sequence>
<dbReference type="Pfam" id="PF00176">
    <property type="entry name" value="SNF2-rel_dom"/>
    <property type="match status" value="1"/>
</dbReference>
<dbReference type="InterPro" id="IPR036306">
    <property type="entry name" value="ISWI_HAND-dom_sf"/>
</dbReference>
<dbReference type="SMART" id="SM00487">
    <property type="entry name" value="DEXDc"/>
    <property type="match status" value="1"/>
</dbReference>
<dbReference type="SMART" id="SM00490">
    <property type="entry name" value="HELICc"/>
    <property type="match status" value="1"/>
</dbReference>
<protein>
    <submittedName>
        <fullName evidence="8">Uncharacterized protein</fullName>
    </submittedName>
</protein>
<dbReference type="FunFam" id="3.40.50.300:FF:000082">
    <property type="entry name" value="ISWI chromatin remodeling complex ATPase ISW1"/>
    <property type="match status" value="1"/>
</dbReference>
<dbReference type="GO" id="GO:0016887">
    <property type="term" value="F:ATP hydrolysis activity"/>
    <property type="evidence" value="ECO:0007669"/>
    <property type="project" value="TreeGrafter"/>
</dbReference>
<feature type="compositionally biased region" description="Polar residues" evidence="5">
    <location>
        <begin position="1"/>
        <end position="21"/>
    </location>
</feature>
<dbReference type="GO" id="GO:0031491">
    <property type="term" value="F:nucleosome binding"/>
    <property type="evidence" value="ECO:0007669"/>
    <property type="project" value="InterPro"/>
</dbReference>
<dbReference type="InterPro" id="IPR038718">
    <property type="entry name" value="SNF2-like_sf"/>
</dbReference>
<reference evidence="8 9" key="1">
    <citation type="submission" date="2011-02" db="EMBL/GenBank/DDBJ databases">
        <title>The Genome Sequence of Sphaeroforma arctica JP610.</title>
        <authorList>
            <consortium name="The Broad Institute Genome Sequencing Platform"/>
            <person name="Russ C."/>
            <person name="Cuomo C."/>
            <person name="Young S.K."/>
            <person name="Zeng Q."/>
            <person name="Gargeya S."/>
            <person name="Alvarado L."/>
            <person name="Berlin A."/>
            <person name="Chapman S.B."/>
            <person name="Chen Z."/>
            <person name="Freedman E."/>
            <person name="Gellesch M."/>
            <person name="Goldberg J."/>
            <person name="Griggs A."/>
            <person name="Gujja S."/>
            <person name="Heilman E."/>
            <person name="Heiman D."/>
            <person name="Howarth C."/>
            <person name="Mehta T."/>
            <person name="Neiman D."/>
            <person name="Pearson M."/>
            <person name="Roberts A."/>
            <person name="Saif S."/>
            <person name="Shea T."/>
            <person name="Shenoy N."/>
            <person name="Sisk P."/>
            <person name="Stolte C."/>
            <person name="Sykes S."/>
            <person name="White J."/>
            <person name="Yandava C."/>
            <person name="Burger G."/>
            <person name="Gray M.W."/>
            <person name="Holland P.W.H."/>
            <person name="King N."/>
            <person name="Lang F.B.F."/>
            <person name="Roger A.J."/>
            <person name="Ruiz-Trillo I."/>
            <person name="Haas B."/>
            <person name="Nusbaum C."/>
            <person name="Birren B."/>
        </authorList>
    </citation>
    <scope>NUCLEOTIDE SEQUENCE [LARGE SCALE GENOMIC DNA]</scope>
    <source>
        <strain evidence="8 9">JP610</strain>
    </source>
</reference>
<feature type="region of interest" description="Disordered" evidence="5">
    <location>
        <begin position="82"/>
        <end position="106"/>
    </location>
</feature>
<keyword evidence="4" id="KW-0539">Nucleus</keyword>
<dbReference type="InterPro" id="IPR049730">
    <property type="entry name" value="SNF2/RAD54-like_C"/>
</dbReference>
<dbReference type="Gene3D" id="3.40.50.300">
    <property type="entry name" value="P-loop containing nucleotide triphosphate hydrolases"/>
    <property type="match status" value="1"/>
</dbReference>
<dbReference type="Gene3D" id="3.40.50.10810">
    <property type="entry name" value="Tandem AAA-ATPase domain"/>
    <property type="match status" value="1"/>
</dbReference>
<evidence type="ECO:0000259" key="7">
    <source>
        <dbReference type="PROSITE" id="PS51194"/>
    </source>
</evidence>
<dbReference type="InterPro" id="IPR014001">
    <property type="entry name" value="Helicase_ATP-bd"/>
</dbReference>
<dbReference type="RefSeq" id="XP_014156470.1">
    <property type="nucleotide sequence ID" value="XM_014300995.1"/>
</dbReference>
<dbReference type="STRING" id="667725.A0A0L0G333"/>
<dbReference type="GO" id="GO:0005524">
    <property type="term" value="F:ATP binding"/>
    <property type="evidence" value="ECO:0007669"/>
    <property type="project" value="InterPro"/>
</dbReference>
<name>A0A0L0G333_9EUKA</name>
<accession>A0A0L0G333</accession>
<evidence type="ECO:0000313" key="8">
    <source>
        <dbReference type="EMBL" id="KNC82568.1"/>
    </source>
</evidence>
<dbReference type="PROSITE" id="PS51194">
    <property type="entry name" value="HELICASE_CTER"/>
    <property type="match status" value="1"/>
</dbReference>
<dbReference type="PANTHER" id="PTHR45623">
    <property type="entry name" value="CHROMODOMAIN-HELICASE-DNA-BINDING PROTEIN 3-RELATED-RELATED"/>
    <property type="match status" value="1"/>
</dbReference>
<dbReference type="GeneID" id="25905646"/>
<dbReference type="Pfam" id="PF00271">
    <property type="entry name" value="Helicase_C"/>
    <property type="match status" value="1"/>
</dbReference>
<evidence type="ECO:0000259" key="6">
    <source>
        <dbReference type="PROSITE" id="PS51192"/>
    </source>
</evidence>
<dbReference type="PANTHER" id="PTHR45623:SF49">
    <property type="entry name" value="SWI_SNF-RELATED MATRIX-ASSOCIATED ACTIN-DEPENDENT REGULATOR OF CHROMATIN SUBFAMILY A MEMBER 5"/>
    <property type="match status" value="1"/>
</dbReference>
<dbReference type="eggNOG" id="KOG0385">
    <property type="taxonomic scope" value="Eukaryota"/>
</dbReference>
<feature type="domain" description="Helicase ATP-binding" evidence="6">
    <location>
        <begin position="142"/>
        <end position="290"/>
    </location>
</feature>
<dbReference type="Proteomes" id="UP000054560">
    <property type="component" value="Unassembled WGS sequence"/>
</dbReference>
<dbReference type="GO" id="GO:0034728">
    <property type="term" value="P:nucleosome organization"/>
    <property type="evidence" value="ECO:0007669"/>
    <property type="project" value="TreeGrafter"/>
</dbReference>
<gene>
    <name evidence="8" type="ORF">SARC_05142</name>
</gene>
<dbReference type="OrthoDB" id="5857104at2759"/>
<dbReference type="SUPFAM" id="SSF101224">
    <property type="entry name" value="HAND domain of the nucleosome remodeling ATPase ISWI"/>
    <property type="match status" value="1"/>
</dbReference>
<dbReference type="InterPro" id="IPR027417">
    <property type="entry name" value="P-loop_NTPase"/>
</dbReference>
<organism evidence="8 9">
    <name type="scientific">Sphaeroforma arctica JP610</name>
    <dbReference type="NCBI Taxonomy" id="667725"/>
    <lineage>
        <taxon>Eukaryota</taxon>
        <taxon>Ichthyosporea</taxon>
        <taxon>Ichthyophonida</taxon>
        <taxon>Sphaeroforma</taxon>
    </lineage>
</organism>